<dbReference type="SMR" id="A0A3B6GJM1"/>
<name>A0A3B6GJM1_WHEAT</name>
<dbReference type="Gramene" id="TraesCS3D02G010200.1">
    <property type="protein sequence ID" value="TraesCS3D02G010200.1.cds1"/>
    <property type="gene ID" value="TraesCS3D02G010200"/>
</dbReference>
<organism evidence="2">
    <name type="scientific">Triticum aestivum</name>
    <name type="common">Wheat</name>
    <dbReference type="NCBI Taxonomy" id="4565"/>
    <lineage>
        <taxon>Eukaryota</taxon>
        <taxon>Viridiplantae</taxon>
        <taxon>Streptophyta</taxon>
        <taxon>Embryophyta</taxon>
        <taxon>Tracheophyta</taxon>
        <taxon>Spermatophyta</taxon>
        <taxon>Magnoliopsida</taxon>
        <taxon>Liliopsida</taxon>
        <taxon>Poales</taxon>
        <taxon>Poaceae</taxon>
        <taxon>BOP clade</taxon>
        <taxon>Pooideae</taxon>
        <taxon>Triticodae</taxon>
        <taxon>Triticeae</taxon>
        <taxon>Triticinae</taxon>
        <taxon>Triticum</taxon>
    </lineage>
</organism>
<keyword evidence="1" id="KW-0812">Transmembrane</keyword>
<protein>
    <submittedName>
        <fullName evidence="2">Uncharacterized protein</fullName>
    </submittedName>
</protein>
<dbReference type="OrthoDB" id="695518at2759"/>
<reference evidence="2" key="1">
    <citation type="submission" date="2018-08" db="EMBL/GenBank/DDBJ databases">
        <authorList>
            <person name="Rossello M."/>
        </authorList>
    </citation>
    <scope>NUCLEOTIDE SEQUENCE [LARGE SCALE GENOMIC DNA]</scope>
    <source>
        <strain evidence="2">cv. Chinese Spring</strain>
    </source>
</reference>
<dbReference type="Gramene" id="TraesROB_scaffold_020661_01G000200.1">
    <property type="protein sequence ID" value="TraesROB_scaffold_020661_01G000200.1"/>
    <property type="gene ID" value="TraesROB_scaffold_020661_01G000200"/>
</dbReference>
<keyword evidence="1" id="KW-1133">Transmembrane helix</keyword>
<proteinExistence type="predicted"/>
<dbReference type="Gramene" id="TraesLAC3D03G01737370.1">
    <property type="protein sequence ID" value="TraesLAC3D03G01737370.1.CDS1"/>
    <property type="gene ID" value="TraesLAC3D03G01737370"/>
</dbReference>
<dbReference type="Proteomes" id="UP000019116">
    <property type="component" value="Chromosome 3D"/>
</dbReference>
<keyword evidence="1" id="KW-0472">Membrane</keyword>
<dbReference type="Gramene" id="TraesCS3D03G0000800.1">
    <property type="protein sequence ID" value="TraesCS3D03G0000800.1.CDS1"/>
    <property type="gene ID" value="TraesCS3D03G0000800"/>
</dbReference>
<evidence type="ECO:0000256" key="1">
    <source>
        <dbReference type="SAM" id="Phobius"/>
    </source>
</evidence>
<accession>A0A3B6GJM1</accession>
<keyword evidence="3" id="KW-1185">Reference proteome</keyword>
<reference evidence="2" key="2">
    <citation type="submission" date="2018-10" db="UniProtKB">
        <authorList>
            <consortium name="EnsemblPlants"/>
        </authorList>
    </citation>
    <scope>IDENTIFICATION</scope>
</reference>
<evidence type="ECO:0000313" key="2">
    <source>
        <dbReference type="EnsemblPlants" id="TraesCS3D02G010200.1.cds1"/>
    </source>
</evidence>
<sequence length="111" mass="12512">MFATEQCPDNLWEAYVWCYVFLPGGDVFYTAGIAAICWAIWSCRNRVTFEHIPLKSPFECIFSACALLCYWAGMMKQEDAATLRTGGELLKDNASRLMRICATAYQDEGAC</sequence>
<dbReference type="Gramene" id="TraesRN3D0100000800.1">
    <property type="protein sequence ID" value="TraesRN3D0100000800.1"/>
    <property type="gene ID" value="TraesRN3D0100000800"/>
</dbReference>
<feature type="transmembrane region" description="Helical" evidence="1">
    <location>
        <begin position="14"/>
        <end position="41"/>
    </location>
</feature>
<evidence type="ECO:0000313" key="3">
    <source>
        <dbReference type="Proteomes" id="UP000019116"/>
    </source>
</evidence>
<dbReference type="EnsemblPlants" id="TraesCS3D02G010200.1">
    <property type="protein sequence ID" value="TraesCS3D02G010200.1.cds1"/>
    <property type="gene ID" value="TraesCS3D02G010200"/>
</dbReference>
<dbReference type="AlphaFoldDB" id="A0A3B6GJM1"/>